<dbReference type="GO" id="GO:0022625">
    <property type="term" value="C:cytosolic large ribosomal subunit"/>
    <property type="evidence" value="ECO:0007669"/>
    <property type="project" value="UniProtKB-UniRule"/>
</dbReference>
<dbReference type="EMBL" id="KT006941">
    <property type="protein sequence ID" value="AKQ00881.1"/>
    <property type="molecule type" value="Genomic_DNA"/>
</dbReference>
<reference evidence="8" key="1">
    <citation type="journal article" date="2015" name="ISME J.">
        <title>Aquifer environment selects for microbial species cohorts in sediment and groundwater.</title>
        <authorList>
            <person name="Hug L.A."/>
            <person name="Thomas B.C."/>
            <person name="Brown C.T."/>
            <person name="Frischkorn K.R."/>
            <person name="Williams K.H."/>
            <person name="Tringe S.G."/>
            <person name="Banfield J.F."/>
        </authorList>
    </citation>
    <scope>NUCLEOTIDE SEQUENCE</scope>
</reference>
<accession>A0A0H4T039</accession>
<gene>
    <name evidence="8" type="primary">rpl3p</name>
</gene>
<organism evidence="8">
    <name type="scientific">uncultured thaumarchaeote Rifle_16ft_4_minimus_11813</name>
    <dbReference type="NCBI Taxonomy" id="1665208"/>
    <lineage>
        <taxon>Archaea</taxon>
        <taxon>Nitrososphaerota</taxon>
        <taxon>environmental samples</taxon>
    </lineage>
</organism>
<dbReference type="Gene3D" id="4.10.960.10">
    <property type="entry name" value="Ribosomal protein L3, domain 3"/>
    <property type="match status" value="1"/>
</dbReference>
<keyword evidence="2" id="KW-0699">rRNA-binding</keyword>
<dbReference type="NCBIfam" id="TIGR03626">
    <property type="entry name" value="L3_arch"/>
    <property type="match status" value="1"/>
</dbReference>
<dbReference type="GO" id="GO:0006412">
    <property type="term" value="P:translation"/>
    <property type="evidence" value="ECO:0007669"/>
    <property type="project" value="UniProtKB-UniRule"/>
</dbReference>
<dbReference type="GO" id="GO:0019843">
    <property type="term" value="F:rRNA binding"/>
    <property type="evidence" value="ECO:0007669"/>
    <property type="project" value="UniProtKB-KW"/>
</dbReference>
<sequence length="335" mass="37046">MGHRKHSAPRHGSLAYLPRGRARSLNPVVKTWQGVDGDKPLLLGAAAFKAGTIHVYTVDDREKTPNFGKPLFNTATVLEAPPMHITGFRLYERHDGALKVLDEVYGKSQPKELTRLRKFKDTASEKRLEALKSSLDKVEKLTAICALSPKETGLSRKTPFLFEVKVGGGKITDQFEYLKSILGKTVKITDIFQPGKYVDTIGITRGKGFEGVITRMGVKRKQHKSRKTVRAVGTLGAWSPHAIMYTVPSAGQMGLHRRTEYNKRVIAVGNPAENPISPSGGFLHYGDVKSDYILVRGNVQGPPKRLIKIRYAARIGNRKVQPPKVLEVSTVRSSS</sequence>
<dbReference type="Gene3D" id="2.40.30.10">
    <property type="entry name" value="Translation factors"/>
    <property type="match status" value="1"/>
</dbReference>
<evidence type="ECO:0000256" key="5">
    <source>
        <dbReference type="ARBA" id="ARBA00023274"/>
    </source>
</evidence>
<keyword evidence="3" id="KW-0694">RNA-binding</keyword>
<evidence type="ECO:0000313" key="8">
    <source>
        <dbReference type="EMBL" id="AKQ00881.1"/>
    </source>
</evidence>
<name>A0A0H4T039_9ARCH</name>
<dbReference type="AlphaFoldDB" id="A0A0H4T039"/>
<dbReference type="InterPro" id="IPR044892">
    <property type="entry name" value="Ribosomal_L3_dom_3_arc_sf"/>
</dbReference>
<evidence type="ECO:0000256" key="4">
    <source>
        <dbReference type="ARBA" id="ARBA00022980"/>
    </source>
</evidence>
<evidence type="ECO:0000256" key="6">
    <source>
        <dbReference type="ARBA" id="ARBA00035457"/>
    </source>
</evidence>
<dbReference type="InterPro" id="IPR019928">
    <property type="entry name" value="Ribosomal_uL3_arc"/>
</dbReference>
<protein>
    <recommendedName>
        <fullName evidence="6 7">50S ribosomal protein L3</fullName>
    </recommendedName>
</protein>
<dbReference type="PANTHER" id="PTHR11363">
    <property type="entry name" value="60S RIBOSOMAL PROTEIN L3-RELATED"/>
    <property type="match status" value="1"/>
</dbReference>
<dbReference type="InterPro" id="IPR045077">
    <property type="entry name" value="L3_arc_euk"/>
</dbReference>
<dbReference type="Gene3D" id="3.30.1430.10">
    <property type="match status" value="1"/>
</dbReference>
<dbReference type="PROSITE" id="PS00474">
    <property type="entry name" value="RIBOSOMAL_L3"/>
    <property type="match status" value="1"/>
</dbReference>
<keyword evidence="5" id="KW-0687">Ribonucleoprotein</keyword>
<dbReference type="PANTHER" id="PTHR11363:SF5">
    <property type="entry name" value="LARGE RIBOSOMAL SUBUNIT PROTEIN UL3"/>
    <property type="match status" value="1"/>
</dbReference>
<dbReference type="Pfam" id="PF00297">
    <property type="entry name" value="Ribosomal_L3"/>
    <property type="match status" value="1"/>
</dbReference>
<dbReference type="NCBIfam" id="NF003261">
    <property type="entry name" value="PRK04231.1"/>
    <property type="match status" value="1"/>
</dbReference>
<dbReference type="InterPro" id="IPR009000">
    <property type="entry name" value="Transl_B-barrel_sf"/>
</dbReference>
<comment type="similarity">
    <text evidence="1">Belongs to the universal ribosomal protein uL3 family.</text>
</comment>
<evidence type="ECO:0000256" key="2">
    <source>
        <dbReference type="ARBA" id="ARBA00022730"/>
    </source>
</evidence>
<dbReference type="InterPro" id="IPR019926">
    <property type="entry name" value="Ribosomal_uL3_CS"/>
</dbReference>
<dbReference type="SUPFAM" id="SSF50447">
    <property type="entry name" value="Translation proteins"/>
    <property type="match status" value="1"/>
</dbReference>
<dbReference type="GO" id="GO:0003735">
    <property type="term" value="F:structural constituent of ribosome"/>
    <property type="evidence" value="ECO:0007669"/>
    <property type="project" value="UniProtKB-UniRule"/>
</dbReference>
<evidence type="ECO:0000256" key="7">
    <source>
        <dbReference type="NCBIfam" id="TIGR03626"/>
    </source>
</evidence>
<keyword evidence="4 8" id="KW-0689">Ribosomal protein</keyword>
<proteinExistence type="inferred from homology"/>
<evidence type="ECO:0000256" key="1">
    <source>
        <dbReference type="ARBA" id="ARBA00006540"/>
    </source>
</evidence>
<dbReference type="InterPro" id="IPR000597">
    <property type="entry name" value="Ribosomal_uL3"/>
</dbReference>
<evidence type="ECO:0000256" key="3">
    <source>
        <dbReference type="ARBA" id="ARBA00022884"/>
    </source>
</evidence>